<dbReference type="RefSeq" id="WP_323294897.1">
    <property type="nucleotide sequence ID" value="NZ_JAYFUM010000001.1"/>
</dbReference>
<name>A0ABU5Q4G0_9BACT</name>
<reference evidence="1 2" key="1">
    <citation type="submission" date="2023-12" db="EMBL/GenBank/DDBJ databases">
        <title>Novel species of the genus Arcicella isolated from rivers.</title>
        <authorList>
            <person name="Lu H."/>
        </authorList>
    </citation>
    <scope>NUCLEOTIDE SEQUENCE [LARGE SCALE GENOMIC DNA]</scope>
    <source>
        <strain evidence="1 2">KCTC 23307</strain>
    </source>
</reference>
<sequence>MGKKQEKDNNKHGLLPEDYYIDDKGFMVFTSTYHLKRGYCCKNGCKHCPYGFKIQ</sequence>
<proteinExistence type="predicted"/>
<protein>
    <submittedName>
        <fullName evidence="1">DUF5522 domain-containing protein</fullName>
    </submittedName>
</protein>
<dbReference type="Proteomes" id="UP001302949">
    <property type="component" value="Unassembled WGS sequence"/>
</dbReference>
<comment type="caution">
    <text evidence="1">The sequence shown here is derived from an EMBL/GenBank/DDBJ whole genome shotgun (WGS) entry which is preliminary data.</text>
</comment>
<keyword evidence="2" id="KW-1185">Reference proteome</keyword>
<evidence type="ECO:0000313" key="1">
    <source>
        <dbReference type="EMBL" id="MEA5137718.1"/>
    </source>
</evidence>
<evidence type="ECO:0000313" key="2">
    <source>
        <dbReference type="Proteomes" id="UP001302949"/>
    </source>
</evidence>
<dbReference type="Pfam" id="PF17653">
    <property type="entry name" value="DUF5522"/>
    <property type="match status" value="1"/>
</dbReference>
<dbReference type="EMBL" id="JAYFUM010000001">
    <property type="protein sequence ID" value="MEA5137718.1"/>
    <property type="molecule type" value="Genomic_DNA"/>
</dbReference>
<dbReference type="InterPro" id="IPR040807">
    <property type="entry name" value="DUF5522"/>
</dbReference>
<organism evidence="1 2">
    <name type="scientific">Arcicella rigui</name>
    <dbReference type="NCBI Taxonomy" id="797020"/>
    <lineage>
        <taxon>Bacteria</taxon>
        <taxon>Pseudomonadati</taxon>
        <taxon>Bacteroidota</taxon>
        <taxon>Cytophagia</taxon>
        <taxon>Cytophagales</taxon>
        <taxon>Flectobacillaceae</taxon>
        <taxon>Arcicella</taxon>
    </lineage>
</organism>
<gene>
    <name evidence="1" type="ORF">VB248_01160</name>
</gene>
<accession>A0ABU5Q4G0</accession>